<name>C3ZZE3_BRAFL</name>
<protein>
    <submittedName>
        <fullName evidence="3">Uncharacterized protein</fullName>
    </submittedName>
</protein>
<feature type="non-terminal residue" evidence="3">
    <location>
        <position position="364"/>
    </location>
</feature>
<keyword evidence="2" id="KW-0472">Membrane</keyword>
<evidence type="ECO:0000313" key="3">
    <source>
        <dbReference type="EMBL" id="EEN42079.1"/>
    </source>
</evidence>
<organism>
    <name type="scientific">Branchiostoma floridae</name>
    <name type="common">Florida lancelet</name>
    <name type="synonym">Amphioxus</name>
    <dbReference type="NCBI Taxonomy" id="7739"/>
    <lineage>
        <taxon>Eukaryota</taxon>
        <taxon>Metazoa</taxon>
        <taxon>Chordata</taxon>
        <taxon>Cephalochordata</taxon>
        <taxon>Leptocardii</taxon>
        <taxon>Amphioxiformes</taxon>
        <taxon>Branchiostomatidae</taxon>
        <taxon>Branchiostoma</taxon>
    </lineage>
</organism>
<feature type="transmembrane region" description="Helical" evidence="2">
    <location>
        <begin position="163"/>
        <end position="182"/>
    </location>
</feature>
<sequence>MTSLCKQAWEDVGLVKLALGEDFTLKIVPMDIDESCKPKIVAVVLLDLISSKNRSQWQDNDHIRSTSMSGHGEMMNVTCVFNSGKKTFRQVFAVPMSSAPDGSVCEDKTSTVPNSPKGALCTDGTKVQTTEKTKTTKIESHYTSPARSKNVTKQLEKSKYQTFGFMIAMSSLLSVLLIAAFIKCNISMRRYCLRDDQAAQAAGGLQGPLQGIIPLNHFMIDGSNVIQNSTASASETDRATDSMPHPCNEPQNNEIPDEYSQNALPETPHDYWLIPDSYFDYENTQLASILQYWEIPDEYYNYENTTARPLSFPLTQQLSPPSDEEEDVTTFYAATAEVALPSSTRLGGKHPSYSMGSQQGSQNH</sequence>
<keyword evidence="2" id="KW-0812">Transmembrane</keyword>
<dbReference type="AlphaFoldDB" id="C3ZZE3"/>
<keyword evidence="2" id="KW-1133">Transmembrane helix</keyword>
<feature type="compositionally biased region" description="Polar residues" evidence="1">
    <location>
        <begin position="354"/>
        <end position="364"/>
    </location>
</feature>
<accession>C3ZZE3</accession>
<gene>
    <name evidence="3" type="ORF">BRAFLDRAFT_108253</name>
</gene>
<evidence type="ECO:0000256" key="2">
    <source>
        <dbReference type="SAM" id="Phobius"/>
    </source>
</evidence>
<feature type="region of interest" description="Disordered" evidence="1">
    <location>
        <begin position="342"/>
        <end position="364"/>
    </location>
</feature>
<dbReference type="EMBL" id="GG666749">
    <property type="protein sequence ID" value="EEN42079.1"/>
    <property type="molecule type" value="Genomic_DNA"/>
</dbReference>
<reference evidence="3" key="1">
    <citation type="journal article" date="2008" name="Nature">
        <title>The amphioxus genome and the evolution of the chordate karyotype.</title>
        <authorList>
            <consortium name="US DOE Joint Genome Institute (JGI-PGF)"/>
            <person name="Putnam N.H."/>
            <person name="Butts T."/>
            <person name="Ferrier D.E.K."/>
            <person name="Furlong R.F."/>
            <person name="Hellsten U."/>
            <person name="Kawashima T."/>
            <person name="Robinson-Rechavi M."/>
            <person name="Shoguchi E."/>
            <person name="Terry A."/>
            <person name="Yu J.-K."/>
            <person name="Benito-Gutierrez E.L."/>
            <person name="Dubchak I."/>
            <person name="Garcia-Fernandez J."/>
            <person name="Gibson-Brown J.J."/>
            <person name="Grigoriev I.V."/>
            <person name="Horton A.C."/>
            <person name="de Jong P.J."/>
            <person name="Jurka J."/>
            <person name="Kapitonov V.V."/>
            <person name="Kohara Y."/>
            <person name="Kuroki Y."/>
            <person name="Lindquist E."/>
            <person name="Lucas S."/>
            <person name="Osoegawa K."/>
            <person name="Pennacchio L.A."/>
            <person name="Salamov A.A."/>
            <person name="Satou Y."/>
            <person name="Sauka-Spengler T."/>
            <person name="Schmutz J."/>
            <person name="Shin-I T."/>
            <person name="Toyoda A."/>
            <person name="Bronner-Fraser M."/>
            <person name="Fujiyama A."/>
            <person name="Holland L.Z."/>
            <person name="Holland P.W.H."/>
            <person name="Satoh N."/>
            <person name="Rokhsar D.S."/>
        </authorList>
    </citation>
    <scope>NUCLEOTIDE SEQUENCE [LARGE SCALE GENOMIC DNA]</scope>
    <source>
        <strain evidence="3">S238N-H82</strain>
        <tissue evidence="3">Testes</tissue>
    </source>
</reference>
<dbReference type="InParanoid" id="C3ZZE3"/>
<evidence type="ECO:0000256" key="1">
    <source>
        <dbReference type="SAM" id="MobiDB-lite"/>
    </source>
</evidence>
<proteinExistence type="predicted"/>